<accession>A0AAW0G2W4</accession>
<dbReference type="Gene3D" id="3.20.20.80">
    <property type="entry name" value="Glycosidases"/>
    <property type="match status" value="1"/>
</dbReference>
<reference evidence="2 3" key="1">
    <citation type="submission" date="2022-09" db="EMBL/GenBank/DDBJ databases">
        <authorList>
            <person name="Palmer J.M."/>
        </authorList>
    </citation>
    <scope>NUCLEOTIDE SEQUENCE [LARGE SCALE GENOMIC DNA]</scope>
    <source>
        <strain evidence="2 3">DSM 7382</strain>
    </source>
</reference>
<dbReference type="GO" id="GO:0008422">
    <property type="term" value="F:beta-glucosidase activity"/>
    <property type="evidence" value="ECO:0007669"/>
    <property type="project" value="TreeGrafter"/>
</dbReference>
<evidence type="ECO:0000313" key="3">
    <source>
        <dbReference type="Proteomes" id="UP001385951"/>
    </source>
</evidence>
<dbReference type="PANTHER" id="PTHR10353">
    <property type="entry name" value="GLYCOSYL HYDROLASE"/>
    <property type="match status" value="1"/>
</dbReference>
<sequence>MLFNYFRRHLGLGSTNGIMCTHRNCFGPFSSNGLKGLHFAPQIPINLPRLASDAMWSALLRTTVLSAVLIPIAYAQISPPDFPPLPVPITSGYTQTDLDQLWQSVEQSGIPVVKANITRVLEPLANFSVGPEPPRFRPAYLQANTSGLKLPEGFLYGVSTSATQVEGAVKEGGRGPSSWDWICHNVPSTCSGETPDVAVNEYYQYKQDIQRVKAMGVNTFSFSIAWPRILPFGSKGSPVSEEGLKFYDDFIDELLKNGIEPVATLFHWDTPINLMSQGGFLNRSIVEDFNNYASIVFQRYGKKVKTWITFNEPLVYCAIYATFPFDATQKGGVNVTLSPFICAPNLIEAHATAVQTYRGLVSRGKIAKGKIAIKHDGQKPLPFDPDSESDSKVADRVADFYLGLFSQPIHVDGNYPQIIEDTFPPSILRRFTDEEKEIIKGSADFYAIDAYAVTVAKTAPGGLEACISDVNNAYWPVCQDTNPVTQHSRVNGWPIGAAADPANTGLIDTTQHMREFLKWLSEKYPSPGGIYITEFGFTEPFEVLLPELYQITWDERRANYLLDYLNEALLAINEDKIDLRGMFIWTPFDNFEWRSATQLKYGLQHTNFSAPGLDRTYKISFFQVRDFFREHLPK</sequence>
<evidence type="ECO:0000256" key="1">
    <source>
        <dbReference type="RuleBase" id="RU003690"/>
    </source>
</evidence>
<dbReference type="EMBL" id="JASBNA010000031">
    <property type="protein sequence ID" value="KAK7683395.1"/>
    <property type="molecule type" value="Genomic_DNA"/>
</dbReference>
<dbReference type="InterPro" id="IPR017853">
    <property type="entry name" value="GH"/>
</dbReference>
<keyword evidence="3" id="KW-1185">Reference proteome</keyword>
<name>A0AAW0G2W4_9APHY</name>
<dbReference type="PANTHER" id="PTHR10353:SF53">
    <property type="entry name" value="BETA-1,4-GLUCOSIDASE (EUROFUNG)"/>
    <property type="match status" value="1"/>
</dbReference>
<dbReference type="GO" id="GO:0005975">
    <property type="term" value="P:carbohydrate metabolic process"/>
    <property type="evidence" value="ECO:0007669"/>
    <property type="project" value="InterPro"/>
</dbReference>
<dbReference type="InterPro" id="IPR001360">
    <property type="entry name" value="Glyco_hydro_1"/>
</dbReference>
<protein>
    <recommendedName>
        <fullName evidence="4">Beta-glucosidase</fullName>
    </recommendedName>
</protein>
<dbReference type="AlphaFoldDB" id="A0AAW0G2W4"/>
<dbReference type="SUPFAM" id="SSF51445">
    <property type="entry name" value="(Trans)glycosidases"/>
    <property type="match status" value="1"/>
</dbReference>
<evidence type="ECO:0000313" key="2">
    <source>
        <dbReference type="EMBL" id="KAK7683395.1"/>
    </source>
</evidence>
<dbReference type="PRINTS" id="PR00131">
    <property type="entry name" value="GLHYDRLASE1"/>
</dbReference>
<dbReference type="Pfam" id="PF00232">
    <property type="entry name" value="Glyco_hydro_1"/>
    <property type="match status" value="1"/>
</dbReference>
<organism evidence="2 3">
    <name type="scientific">Cerrena zonata</name>
    <dbReference type="NCBI Taxonomy" id="2478898"/>
    <lineage>
        <taxon>Eukaryota</taxon>
        <taxon>Fungi</taxon>
        <taxon>Dikarya</taxon>
        <taxon>Basidiomycota</taxon>
        <taxon>Agaricomycotina</taxon>
        <taxon>Agaricomycetes</taxon>
        <taxon>Polyporales</taxon>
        <taxon>Cerrenaceae</taxon>
        <taxon>Cerrena</taxon>
    </lineage>
</organism>
<dbReference type="Proteomes" id="UP001385951">
    <property type="component" value="Unassembled WGS sequence"/>
</dbReference>
<gene>
    <name evidence="2" type="ORF">QCA50_013657</name>
</gene>
<comment type="similarity">
    <text evidence="1">Belongs to the glycosyl hydrolase 1 family.</text>
</comment>
<evidence type="ECO:0008006" key="4">
    <source>
        <dbReference type="Google" id="ProtNLM"/>
    </source>
</evidence>
<proteinExistence type="inferred from homology"/>
<comment type="caution">
    <text evidence="2">The sequence shown here is derived from an EMBL/GenBank/DDBJ whole genome shotgun (WGS) entry which is preliminary data.</text>
</comment>